<organism evidence="1 2">
    <name type="scientific">Fusarium duplospermum</name>
    <dbReference type="NCBI Taxonomy" id="1325734"/>
    <lineage>
        <taxon>Eukaryota</taxon>
        <taxon>Fungi</taxon>
        <taxon>Dikarya</taxon>
        <taxon>Ascomycota</taxon>
        <taxon>Pezizomycotina</taxon>
        <taxon>Sordariomycetes</taxon>
        <taxon>Hypocreomycetidae</taxon>
        <taxon>Hypocreales</taxon>
        <taxon>Nectriaceae</taxon>
        <taxon>Fusarium</taxon>
        <taxon>Fusarium solani species complex</taxon>
    </lineage>
</organism>
<dbReference type="AlphaFoldDB" id="A0A428NLZ0"/>
<evidence type="ECO:0000313" key="2">
    <source>
        <dbReference type="Proteomes" id="UP000288168"/>
    </source>
</evidence>
<gene>
    <name evidence="1" type="ORF">CEP54_015710</name>
</gene>
<reference evidence="1 2" key="1">
    <citation type="submission" date="2017-06" db="EMBL/GenBank/DDBJ databases">
        <title>Comparative genomic analysis of Ambrosia Fusariam Clade fungi.</title>
        <authorList>
            <person name="Stajich J.E."/>
            <person name="Carrillo J."/>
            <person name="Kijimoto T."/>
            <person name="Eskalen A."/>
            <person name="O'Donnell K."/>
            <person name="Kasson M."/>
        </authorList>
    </citation>
    <scope>NUCLEOTIDE SEQUENCE [LARGE SCALE GENOMIC DNA]</scope>
    <source>
        <strain evidence="1 2">NRRL62584</strain>
    </source>
</reference>
<accession>A0A428NLZ0</accession>
<comment type="caution">
    <text evidence="1">The sequence shown here is derived from an EMBL/GenBank/DDBJ whole genome shotgun (WGS) entry which is preliminary data.</text>
</comment>
<sequence length="156" mass="17615">MTVQGNIAAIKCLVIQNDRNFPNKTDPIQTLRQEHAKLFDGFPFTPLSFATLTARSLDGSRRPSLVPDVPLSGFILYWPYFLRFYEVHKMSRYMHLLRFIIAHYVKGVAGNSYLAISDYNIDGKGILNLVGFILSGSPDIATEHCIEILPLCQEPL</sequence>
<proteinExistence type="predicted"/>
<dbReference type="EMBL" id="NKCI01000398">
    <property type="protein sequence ID" value="RSL41790.1"/>
    <property type="molecule type" value="Genomic_DNA"/>
</dbReference>
<protein>
    <submittedName>
        <fullName evidence="1">Uncharacterized protein</fullName>
    </submittedName>
</protein>
<dbReference type="Proteomes" id="UP000288168">
    <property type="component" value="Unassembled WGS sequence"/>
</dbReference>
<evidence type="ECO:0000313" key="1">
    <source>
        <dbReference type="EMBL" id="RSL41790.1"/>
    </source>
</evidence>
<dbReference type="OrthoDB" id="5095531at2759"/>
<name>A0A428NLZ0_9HYPO</name>
<keyword evidence="2" id="KW-1185">Reference proteome</keyword>